<keyword evidence="5 7" id="KW-1133">Transmembrane helix</keyword>
<dbReference type="InterPro" id="IPR013057">
    <property type="entry name" value="AA_transpt_TM"/>
</dbReference>
<name>A0AAP0IR49_9MAGN</name>
<feature type="transmembrane region" description="Helical" evidence="7">
    <location>
        <begin position="238"/>
        <end position="257"/>
    </location>
</feature>
<comment type="subcellular location">
    <subcellularLocation>
        <location evidence="1">Membrane</location>
    </subcellularLocation>
</comment>
<evidence type="ECO:0000256" key="3">
    <source>
        <dbReference type="ARBA" id="ARBA00022692"/>
    </source>
</evidence>
<feature type="transmembrane region" description="Helical" evidence="7">
    <location>
        <begin position="82"/>
        <end position="108"/>
    </location>
</feature>
<protein>
    <recommendedName>
        <fullName evidence="8">Amino acid transporter transmembrane domain-containing protein</fullName>
    </recommendedName>
</protein>
<dbReference type="PANTHER" id="PTHR48017">
    <property type="entry name" value="OS05G0424000 PROTEIN-RELATED"/>
    <property type="match status" value="1"/>
</dbReference>
<reference evidence="9 10" key="1">
    <citation type="submission" date="2024-01" db="EMBL/GenBank/DDBJ databases">
        <title>Genome assemblies of Stephania.</title>
        <authorList>
            <person name="Yang L."/>
        </authorList>
    </citation>
    <scope>NUCLEOTIDE SEQUENCE [LARGE SCALE GENOMIC DNA]</scope>
    <source>
        <strain evidence="9">JXDWG</strain>
        <tissue evidence="9">Leaf</tissue>
    </source>
</reference>
<evidence type="ECO:0000256" key="6">
    <source>
        <dbReference type="ARBA" id="ARBA00023136"/>
    </source>
</evidence>
<evidence type="ECO:0000256" key="1">
    <source>
        <dbReference type="ARBA" id="ARBA00004370"/>
    </source>
</evidence>
<dbReference type="GO" id="GO:0016020">
    <property type="term" value="C:membrane"/>
    <property type="evidence" value="ECO:0007669"/>
    <property type="project" value="UniProtKB-SubCell"/>
</dbReference>
<feature type="transmembrane region" description="Helical" evidence="7">
    <location>
        <begin position="129"/>
        <end position="149"/>
    </location>
</feature>
<dbReference type="AlphaFoldDB" id="A0AAP0IR49"/>
<feature type="transmembrane region" description="Helical" evidence="7">
    <location>
        <begin position="278"/>
        <end position="298"/>
    </location>
</feature>
<evidence type="ECO:0000313" key="10">
    <source>
        <dbReference type="Proteomes" id="UP001419268"/>
    </source>
</evidence>
<accession>A0AAP0IR49</accession>
<evidence type="ECO:0000259" key="8">
    <source>
        <dbReference type="Pfam" id="PF01490"/>
    </source>
</evidence>
<dbReference type="GO" id="GO:0006865">
    <property type="term" value="P:amino acid transport"/>
    <property type="evidence" value="ECO:0007669"/>
    <property type="project" value="UniProtKB-KW"/>
</dbReference>
<sequence>MERQELSREEEKTTSRPELVFSVESSTVQVNGHQNTNETVVASAHTIDHDSWRQVGVLLVISFNNGYILTFSNLILAPLGWAWGSVCLVVFGAFTAYANWLLAGFHILDGQRFIRYRDLMGYVFGKQMYYITWILQYLTLILSNMGFILIGGRALKEIDTELSGSTMRLQYFIIIAGVAYFVFSFLVPNISAMRWWLGLSTVATIIYVVGLMVILGKDGTSNKNKDYTIQGKSEVDKVFNAFSSIATIVLCNTSGLLPEIQSTLRRPAVKNTKKALSLQYTAGLAVYYGVTITGYWAYGSSASDYIPKELSGPKWAKILINSMVFLQIIVSQHLFIAPVHENLDTNFLKVDESAMENLLRRCILRALVFIVNTFAAAALPFIGDFVSLPGSFALFPLTFVFPSMIFLKVRDKTARKEQKVWHWANIVVFSTLTLATTVSAFRLIVKNARTYRFFADT</sequence>
<feature type="transmembrane region" description="Helical" evidence="7">
    <location>
        <begin position="421"/>
        <end position="445"/>
    </location>
</feature>
<dbReference type="Proteomes" id="UP001419268">
    <property type="component" value="Unassembled WGS sequence"/>
</dbReference>
<feature type="transmembrane region" description="Helical" evidence="7">
    <location>
        <begin position="195"/>
        <end position="215"/>
    </location>
</feature>
<feature type="transmembrane region" description="Helical" evidence="7">
    <location>
        <begin position="318"/>
        <end position="339"/>
    </location>
</feature>
<evidence type="ECO:0000256" key="4">
    <source>
        <dbReference type="ARBA" id="ARBA00022970"/>
    </source>
</evidence>
<gene>
    <name evidence="9" type="ORF">Scep_017993</name>
</gene>
<feature type="transmembrane region" description="Helical" evidence="7">
    <location>
        <begin position="55"/>
        <end position="76"/>
    </location>
</feature>
<dbReference type="EMBL" id="JBBNAG010000007">
    <property type="protein sequence ID" value="KAK9119900.1"/>
    <property type="molecule type" value="Genomic_DNA"/>
</dbReference>
<keyword evidence="3 7" id="KW-0812">Transmembrane</keyword>
<feature type="domain" description="Amino acid transporter transmembrane" evidence="8">
    <location>
        <begin position="50"/>
        <end position="438"/>
    </location>
</feature>
<proteinExistence type="predicted"/>
<evidence type="ECO:0000256" key="2">
    <source>
        <dbReference type="ARBA" id="ARBA00022448"/>
    </source>
</evidence>
<feature type="transmembrane region" description="Helical" evidence="7">
    <location>
        <begin position="362"/>
        <end position="382"/>
    </location>
</feature>
<keyword evidence="2" id="KW-0813">Transport</keyword>
<feature type="transmembrane region" description="Helical" evidence="7">
    <location>
        <begin position="169"/>
        <end position="188"/>
    </location>
</feature>
<keyword evidence="10" id="KW-1185">Reference proteome</keyword>
<evidence type="ECO:0000256" key="5">
    <source>
        <dbReference type="ARBA" id="ARBA00022989"/>
    </source>
</evidence>
<feature type="transmembrane region" description="Helical" evidence="7">
    <location>
        <begin position="388"/>
        <end position="409"/>
    </location>
</feature>
<dbReference type="Pfam" id="PF01490">
    <property type="entry name" value="Aa_trans"/>
    <property type="match status" value="1"/>
</dbReference>
<keyword evidence="6 7" id="KW-0472">Membrane</keyword>
<evidence type="ECO:0000256" key="7">
    <source>
        <dbReference type="SAM" id="Phobius"/>
    </source>
</evidence>
<evidence type="ECO:0000313" key="9">
    <source>
        <dbReference type="EMBL" id="KAK9119900.1"/>
    </source>
</evidence>
<organism evidence="9 10">
    <name type="scientific">Stephania cephalantha</name>
    <dbReference type="NCBI Taxonomy" id="152367"/>
    <lineage>
        <taxon>Eukaryota</taxon>
        <taxon>Viridiplantae</taxon>
        <taxon>Streptophyta</taxon>
        <taxon>Embryophyta</taxon>
        <taxon>Tracheophyta</taxon>
        <taxon>Spermatophyta</taxon>
        <taxon>Magnoliopsida</taxon>
        <taxon>Ranunculales</taxon>
        <taxon>Menispermaceae</taxon>
        <taxon>Menispermoideae</taxon>
        <taxon>Cissampelideae</taxon>
        <taxon>Stephania</taxon>
    </lineage>
</organism>
<keyword evidence="4" id="KW-0029">Amino-acid transport</keyword>
<comment type="caution">
    <text evidence="9">The sequence shown here is derived from an EMBL/GenBank/DDBJ whole genome shotgun (WGS) entry which is preliminary data.</text>
</comment>